<dbReference type="Proteomes" id="UP000017747">
    <property type="component" value="Unassembled WGS sequence"/>
</dbReference>
<feature type="transmembrane region" description="Helical" evidence="2">
    <location>
        <begin position="145"/>
        <end position="169"/>
    </location>
</feature>
<feature type="transmembrane region" description="Helical" evidence="2">
    <location>
        <begin position="51"/>
        <end position="67"/>
    </location>
</feature>
<evidence type="ECO:0000256" key="1">
    <source>
        <dbReference type="PIRNR" id="PIRNR005348"/>
    </source>
</evidence>
<keyword evidence="2" id="KW-0812">Transmembrane</keyword>
<keyword evidence="2" id="KW-1133">Transmembrane helix</keyword>
<dbReference type="PANTHER" id="PTHR40033">
    <property type="entry name" value="NA(+)-MALATE SYMPORTER"/>
    <property type="match status" value="1"/>
</dbReference>
<reference evidence="3 4" key="1">
    <citation type="journal article" date="2014" name="Genome Announc.">
        <title>Genome Sequence of Youngiibacter fragilis, the Type Strain of the Genus Youngiibacter.</title>
        <authorList>
            <person name="Wawrik C.B."/>
            <person name="Callaghan A.V."/>
            <person name="Stamps B.W."/>
            <person name="Wawrik B."/>
        </authorList>
    </citation>
    <scope>NUCLEOTIDE SEQUENCE [LARGE SCALE GENOMIC DNA]</scope>
    <source>
        <strain evidence="3 4">232.1</strain>
    </source>
</reference>
<dbReference type="PATRIC" id="fig|994573.3.peg.2481"/>
<accession>V7I4P4</accession>
<keyword evidence="4" id="KW-1185">Reference proteome</keyword>
<comment type="caution">
    <text evidence="3">The sequence shown here is derived from an EMBL/GenBank/DDBJ whole genome shotgun (WGS) entry which is preliminary data.</text>
</comment>
<feature type="transmembrane region" description="Helical" evidence="2">
    <location>
        <begin position="365"/>
        <end position="387"/>
    </location>
</feature>
<dbReference type="RefSeq" id="WP_023388353.1">
    <property type="nucleotide sequence ID" value="NZ_AXUN02000188.1"/>
</dbReference>
<sequence length="449" mass="48215">MQQEKMESNVTAIKDKVPFYKYEVYGMPLYFAAIILGLIYTFILLEWLPDNLFGTVILLFAVGFVFGEVGDRLPIWKDYIGGGAVLAFLGSAALVYFKILPERYSVAATFFYDDYGYQVLFISLLIVSAVLSVNRKQLLKAFVGYIPAILGGIAGAAILGILGGFIFGIPMKELLSLYVLPIMGGGNGAGAIPLSEMYEKITGGSKETYYSSAFAILNVANNFAIIAAVLLHKLGMSRKNLTGNGELLRNADASLKNTSEDKEVKVTQKEMAVGLLMTGAIYAVSYALGEFVLPSIGYVTIHFYAYMVVITAVINITNVIPAKFKVGTKQLSNFLSKHLMWLTMAGIGIAFTDLGDFIAVLNIPTLVICALIITGSVIGSGLVGYFAGFYPIEAAMSAGLCMANRGGSGDLQVLGAGHRMELMSYAAISSRIGGGIILIIASIIFSIFM</sequence>
<feature type="transmembrane region" description="Helical" evidence="2">
    <location>
        <begin position="79"/>
        <end position="99"/>
    </location>
</feature>
<feature type="transmembrane region" description="Helical" evidence="2">
    <location>
        <begin position="115"/>
        <end position="133"/>
    </location>
</feature>
<keyword evidence="1 2" id="KW-0472">Membrane</keyword>
<comment type="similarity">
    <text evidence="1">Belongs to the 2-hydroxycarboxylate transporter (2-HCT) (TC 2.A.24) family.</text>
</comment>
<evidence type="ECO:0000313" key="4">
    <source>
        <dbReference type="Proteomes" id="UP000017747"/>
    </source>
</evidence>
<dbReference type="GO" id="GO:0008514">
    <property type="term" value="F:organic anion transmembrane transporter activity"/>
    <property type="evidence" value="ECO:0007669"/>
    <property type="project" value="InterPro"/>
</dbReference>
<keyword evidence="1" id="KW-0769">Symport</keyword>
<name>V7I4P4_9CLOT</name>
<dbReference type="GO" id="GO:0015293">
    <property type="term" value="F:symporter activity"/>
    <property type="evidence" value="ECO:0007669"/>
    <property type="project" value="UniProtKB-UniRule"/>
</dbReference>
<evidence type="ECO:0000256" key="2">
    <source>
        <dbReference type="SAM" id="Phobius"/>
    </source>
</evidence>
<organism evidence="3 4">
    <name type="scientific">Youngiibacter fragilis 232.1</name>
    <dbReference type="NCBI Taxonomy" id="994573"/>
    <lineage>
        <taxon>Bacteria</taxon>
        <taxon>Bacillati</taxon>
        <taxon>Bacillota</taxon>
        <taxon>Clostridia</taxon>
        <taxon>Eubacteriales</taxon>
        <taxon>Clostridiaceae</taxon>
        <taxon>Youngiibacter</taxon>
    </lineage>
</organism>
<dbReference type="eggNOG" id="COG3493">
    <property type="taxonomic scope" value="Bacteria"/>
</dbReference>
<evidence type="ECO:0000313" key="3">
    <source>
        <dbReference type="EMBL" id="ETA80149.1"/>
    </source>
</evidence>
<feature type="transmembrane region" description="Helical" evidence="2">
    <location>
        <begin position="295"/>
        <end position="318"/>
    </location>
</feature>
<feature type="transmembrane region" description="Helical" evidence="2">
    <location>
        <begin position="24"/>
        <end position="45"/>
    </location>
</feature>
<feature type="transmembrane region" description="Helical" evidence="2">
    <location>
        <begin position="428"/>
        <end position="448"/>
    </location>
</feature>
<dbReference type="Pfam" id="PF03390">
    <property type="entry name" value="2HCT"/>
    <property type="match status" value="1"/>
</dbReference>
<proteinExistence type="inferred from homology"/>
<dbReference type="PANTHER" id="PTHR40033:SF1">
    <property type="entry name" value="CITRATE-SODIUM SYMPORTER"/>
    <property type="match status" value="1"/>
</dbReference>
<protein>
    <submittedName>
        <fullName evidence="3">Damage-inducible protein CinA</fullName>
    </submittedName>
</protein>
<feature type="transmembrane region" description="Helical" evidence="2">
    <location>
        <begin position="209"/>
        <end position="231"/>
    </location>
</feature>
<dbReference type="GO" id="GO:0005886">
    <property type="term" value="C:plasma membrane"/>
    <property type="evidence" value="ECO:0007669"/>
    <property type="project" value="UniProtKB-UniRule"/>
</dbReference>
<gene>
    <name evidence="3" type="ORF">T472_0213265</name>
</gene>
<dbReference type="EMBL" id="AXUN02000188">
    <property type="protein sequence ID" value="ETA80149.1"/>
    <property type="molecule type" value="Genomic_DNA"/>
</dbReference>
<dbReference type="AlphaFoldDB" id="V7I4P4"/>
<dbReference type="PIRSF" id="PIRSF005348">
    <property type="entry name" value="YxkH"/>
    <property type="match status" value="1"/>
</dbReference>
<dbReference type="STRING" id="994573.T472_0213265"/>
<dbReference type="InterPro" id="IPR004679">
    <property type="entry name" value="2-OHcarboxylate_transport"/>
</dbReference>
<feature type="transmembrane region" description="Helical" evidence="2">
    <location>
        <begin position="339"/>
        <end position="359"/>
    </location>
</feature>
<keyword evidence="1" id="KW-0813">Transport</keyword>
<feature type="transmembrane region" description="Helical" evidence="2">
    <location>
        <begin position="271"/>
        <end position="289"/>
    </location>
</feature>